<name>A0A3M0CQ86_9PROT</name>
<accession>A0A3M0CQ86</accession>
<keyword evidence="2" id="KW-1185">Reference proteome</keyword>
<dbReference type="EMBL" id="REFR01000010">
    <property type="protein sequence ID" value="RMB08956.1"/>
    <property type="molecule type" value="Genomic_DNA"/>
</dbReference>
<dbReference type="OrthoDB" id="8480377at2"/>
<protein>
    <recommendedName>
        <fullName evidence="3">FlgN protein</fullName>
    </recommendedName>
</protein>
<dbReference type="AlphaFoldDB" id="A0A3M0CQ86"/>
<sequence length="160" mass="17879">MTDAQTKLPQTDAENAPLLTGDAARLVKLTHALNDLLTQETELLRSQRPREAGQFHGEKNRLMSEYRETLNRLQINREQLGGDNSEVRNHIKSVTGTFRETLRDHARIVLRLKSVAEGLIKTVSEEATRQTQPVIGYGSSAAPNVPKTLRPTSLSLNRTI</sequence>
<comment type="caution">
    <text evidence="1">The sequence shown here is derived from an EMBL/GenBank/DDBJ whole genome shotgun (WGS) entry which is preliminary data.</text>
</comment>
<gene>
    <name evidence="1" type="ORF">BXY39_1603</name>
</gene>
<evidence type="ECO:0008006" key="3">
    <source>
        <dbReference type="Google" id="ProtNLM"/>
    </source>
</evidence>
<dbReference type="InParanoid" id="A0A3M0CQ86"/>
<dbReference type="RefSeq" id="WP_121938270.1">
    <property type="nucleotide sequence ID" value="NZ_REFR01000010.1"/>
</dbReference>
<organism evidence="1 2">
    <name type="scientific">Eilatimonas milleporae</name>
    <dbReference type="NCBI Taxonomy" id="911205"/>
    <lineage>
        <taxon>Bacteria</taxon>
        <taxon>Pseudomonadati</taxon>
        <taxon>Pseudomonadota</taxon>
        <taxon>Alphaproteobacteria</taxon>
        <taxon>Kordiimonadales</taxon>
        <taxon>Kordiimonadaceae</taxon>
        <taxon>Eilatimonas</taxon>
    </lineage>
</organism>
<evidence type="ECO:0000313" key="2">
    <source>
        <dbReference type="Proteomes" id="UP000271227"/>
    </source>
</evidence>
<evidence type="ECO:0000313" key="1">
    <source>
        <dbReference type="EMBL" id="RMB08956.1"/>
    </source>
</evidence>
<proteinExistence type="predicted"/>
<dbReference type="Proteomes" id="UP000271227">
    <property type="component" value="Unassembled WGS sequence"/>
</dbReference>
<reference evidence="1 2" key="1">
    <citation type="submission" date="2018-10" db="EMBL/GenBank/DDBJ databases">
        <title>Genomic Encyclopedia of Archaeal and Bacterial Type Strains, Phase II (KMG-II): from individual species to whole genera.</title>
        <authorList>
            <person name="Goeker M."/>
        </authorList>
    </citation>
    <scope>NUCLEOTIDE SEQUENCE [LARGE SCALE GENOMIC DNA]</scope>
    <source>
        <strain evidence="1 2">DSM 25217</strain>
    </source>
</reference>